<dbReference type="OrthoDB" id="3941347at2759"/>
<evidence type="ECO:0000256" key="2">
    <source>
        <dbReference type="ARBA" id="ARBA00022729"/>
    </source>
</evidence>
<dbReference type="Proteomes" id="UP000660729">
    <property type="component" value="Unassembled WGS sequence"/>
</dbReference>
<evidence type="ECO:0000256" key="1">
    <source>
        <dbReference type="ARBA" id="ARBA00009178"/>
    </source>
</evidence>
<keyword evidence="2 4" id="KW-0732">Signal</keyword>
<dbReference type="Pfam" id="PF05498">
    <property type="entry name" value="RALF"/>
    <property type="match status" value="1"/>
</dbReference>
<evidence type="ECO:0000313" key="6">
    <source>
        <dbReference type="Proteomes" id="UP000660729"/>
    </source>
</evidence>
<reference evidence="5" key="1">
    <citation type="submission" date="2020-04" db="EMBL/GenBank/DDBJ databases">
        <title>Draft genome resource of the tomato pathogen Pseudocercospora fuligena.</title>
        <authorList>
            <person name="Zaccaron A."/>
        </authorList>
    </citation>
    <scope>NUCLEOTIDE SEQUENCE</scope>
    <source>
        <strain evidence="5">PF001</strain>
    </source>
</reference>
<name>A0A8H6R7Y0_9PEZI</name>
<feature type="signal peptide" evidence="4">
    <location>
        <begin position="1"/>
        <end position="17"/>
    </location>
</feature>
<dbReference type="GO" id="GO:0019722">
    <property type="term" value="P:calcium-mediated signaling"/>
    <property type="evidence" value="ECO:0007669"/>
    <property type="project" value="TreeGrafter"/>
</dbReference>
<proteinExistence type="inferred from homology"/>
<evidence type="ECO:0000256" key="4">
    <source>
        <dbReference type="SAM" id="SignalP"/>
    </source>
</evidence>
<dbReference type="PANTHER" id="PTHR33136">
    <property type="entry name" value="RAPID ALKALINIZATION FACTOR-LIKE"/>
    <property type="match status" value="1"/>
</dbReference>
<protein>
    <submittedName>
        <fullName evidence="5">Protein RALF-like 33</fullName>
    </submittedName>
</protein>
<comment type="caution">
    <text evidence="5">The sequence shown here is derived from an EMBL/GenBank/DDBJ whole genome shotgun (WGS) entry which is preliminary data.</text>
</comment>
<dbReference type="AlphaFoldDB" id="A0A8H6R7Y0"/>
<dbReference type="PANTHER" id="PTHR33136:SF13">
    <property type="entry name" value="OS10G0328900 PROTEIN"/>
    <property type="match status" value="1"/>
</dbReference>
<accession>A0A8H6R7Y0</accession>
<dbReference type="InterPro" id="IPR008801">
    <property type="entry name" value="RALF"/>
</dbReference>
<keyword evidence="6" id="KW-1185">Reference proteome</keyword>
<feature type="chain" id="PRO_5034112393" evidence="4">
    <location>
        <begin position="18"/>
        <end position="172"/>
    </location>
</feature>
<comment type="similarity">
    <text evidence="1">Belongs to the plant rapid alkalinization factor (RALF) family.</text>
</comment>
<dbReference type="EMBL" id="JABCIY010000261">
    <property type="protein sequence ID" value="KAF7186221.1"/>
    <property type="molecule type" value="Genomic_DNA"/>
</dbReference>
<keyword evidence="3" id="KW-1015">Disulfide bond</keyword>
<organism evidence="5 6">
    <name type="scientific">Pseudocercospora fuligena</name>
    <dbReference type="NCBI Taxonomy" id="685502"/>
    <lineage>
        <taxon>Eukaryota</taxon>
        <taxon>Fungi</taxon>
        <taxon>Dikarya</taxon>
        <taxon>Ascomycota</taxon>
        <taxon>Pezizomycotina</taxon>
        <taxon>Dothideomycetes</taxon>
        <taxon>Dothideomycetidae</taxon>
        <taxon>Mycosphaerellales</taxon>
        <taxon>Mycosphaerellaceae</taxon>
        <taxon>Pseudocercospora</taxon>
    </lineage>
</organism>
<evidence type="ECO:0000256" key="3">
    <source>
        <dbReference type="ARBA" id="ARBA00023157"/>
    </source>
</evidence>
<gene>
    <name evidence="5" type="ORF">HII31_12463</name>
</gene>
<evidence type="ECO:0000313" key="5">
    <source>
        <dbReference type="EMBL" id="KAF7186221.1"/>
    </source>
</evidence>
<sequence length="172" mass="19788">MKTNTIILAFLTAVAYSAPVENDKPEQDSADVLRPIKFGNDEKFDRVLQPHYRNYGKKPEEKYGYKLAERDVDTEEYFLIKASDLQFETIDNDKDDGTKIEARDAANNKYISYKALQRDTVPCSRRGASYYNCKPGAQANPYTRGCNKATKCRGKMIKRWLMDRGLGFVEYL</sequence>